<organism evidence="1 2">
    <name type="scientific">Hypholoma sublateritium (strain FD-334 SS-4)</name>
    <dbReference type="NCBI Taxonomy" id="945553"/>
    <lineage>
        <taxon>Eukaryota</taxon>
        <taxon>Fungi</taxon>
        <taxon>Dikarya</taxon>
        <taxon>Basidiomycota</taxon>
        <taxon>Agaricomycotina</taxon>
        <taxon>Agaricomycetes</taxon>
        <taxon>Agaricomycetidae</taxon>
        <taxon>Agaricales</taxon>
        <taxon>Agaricineae</taxon>
        <taxon>Strophariaceae</taxon>
        <taxon>Hypholoma</taxon>
    </lineage>
</organism>
<keyword evidence="2" id="KW-1185">Reference proteome</keyword>
<sequence>MLAYEKPLFAGIPELEELHIYDEPLRQAVERCHVPWDPYGNEVNPLIELGANEGLLPGRPAEETLLIRDIVVRWTKPDLDCTWDNLQEAAENLETHVLTDADFRVYKKDEHRYYSMRIQIEETAKIVIALSQVLQGLSDYFFAEGTRSFSLDPYYKFTKLLAWHNNLDEMKATWIVLMKRVRLAVKHIKRYFNKLRAVLSDLGDAYSDSSYNSTTPTEQEAVARASPRTALKAYLTRDDYAAE</sequence>
<evidence type="ECO:0000313" key="1">
    <source>
        <dbReference type="EMBL" id="KJA21720.1"/>
    </source>
</evidence>
<dbReference type="STRING" id="945553.A0A0D2PPC9"/>
<dbReference type="EMBL" id="KN817555">
    <property type="protein sequence ID" value="KJA21720.1"/>
    <property type="molecule type" value="Genomic_DNA"/>
</dbReference>
<name>A0A0D2PPC9_HYPSF</name>
<proteinExistence type="predicted"/>
<feature type="non-terminal residue" evidence="1">
    <location>
        <position position="243"/>
    </location>
</feature>
<protein>
    <submittedName>
        <fullName evidence="1">Uncharacterized protein</fullName>
    </submittedName>
</protein>
<accession>A0A0D2PPC9</accession>
<dbReference type="AlphaFoldDB" id="A0A0D2PPC9"/>
<reference evidence="2" key="1">
    <citation type="submission" date="2014-04" db="EMBL/GenBank/DDBJ databases">
        <title>Evolutionary Origins and Diversification of the Mycorrhizal Mutualists.</title>
        <authorList>
            <consortium name="DOE Joint Genome Institute"/>
            <consortium name="Mycorrhizal Genomics Consortium"/>
            <person name="Kohler A."/>
            <person name="Kuo A."/>
            <person name="Nagy L.G."/>
            <person name="Floudas D."/>
            <person name="Copeland A."/>
            <person name="Barry K.W."/>
            <person name="Cichocki N."/>
            <person name="Veneault-Fourrey C."/>
            <person name="LaButti K."/>
            <person name="Lindquist E.A."/>
            <person name="Lipzen A."/>
            <person name="Lundell T."/>
            <person name="Morin E."/>
            <person name="Murat C."/>
            <person name="Riley R."/>
            <person name="Ohm R."/>
            <person name="Sun H."/>
            <person name="Tunlid A."/>
            <person name="Henrissat B."/>
            <person name="Grigoriev I.V."/>
            <person name="Hibbett D.S."/>
            <person name="Martin F."/>
        </authorList>
    </citation>
    <scope>NUCLEOTIDE SEQUENCE [LARGE SCALE GENOMIC DNA]</scope>
    <source>
        <strain evidence="2">FD-334 SS-4</strain>
    </source>
</reference>
<gene>
    <name evidence="1" type="ORF">HYPSUDRAFT_140150</name>
</gene>
<evidence type="ECO:0000313" key="2">
    <source>
        <dbReference type="Proteomes" id="UP000054270"/>
    </source>
</evidence>
<dbReference type="Proteomes" id="UP000054270">
    <property type="component" value="Unassembled WGS sequence"/>
</dbReference>
<dbReference type="OrthoDB" id="3068921at2759"/>